<dbReference type="Gene3D" id="3.40.390.10">
    <property type="entry name" value="Collagenase (Catalytic Domain)"/>
    <property type="match status" value="1"/>
</dbReference>
<comment type="cofactor">
    <cofactor evidence="7">
        <name>Zn(2+)</name>
        <dbReference type="ChEBI" id="CHEBI:29105"/>
    </cofactor>
    <text evidence="7">Binds 1 zinc ion.</text>
</comment>
<name>A0ABP8ZU84_9MICO</name>
<feature type="domain" description="Peptidase M3A/M3B catalytic" evidence="8">
    <location>
        <begin position="233"/>
        <end position="678"/>
    </location>
</feature>
<keyword evidence="4 7" id="KW-0378">Hydrolase</keyword>
<dbReference type="PANTHER" id="PTHR43660">
    <property type="entry name" value="DIPEPTIDYL CARBOXYPEPTIDASE"/>
    <property type="match status" value="1"/>
</dbReference>
<accession>A0ABP8ZU84</accession>
<protein>
    <submittedName>
        <fullName evidence="9">M3 family metallopeptidase</fullName>
    </submittedName>
</protein>
<evidence type="ECO:0000256" key="3">
    <source>
        <dbReference type="ARBA" id="ARBA00022723"/>
    </source>
</evidence>
<dbReference type="InterPro" id="IPR024079">
    <property type="entry name" value="MetalloPept_cat_dom_sf"/>
</dbReference>
<evidence type="ECO:0000256" key="7">
    <source>
        <dbReference type="RuleBase" id="RU003435"/>
    </source>
</evidence>
<comment type="caution">
    <text evidence="9">The sequence shown here is derived from an EMBL/GenBank/DDBJ whole genome shotgun (WGS) entry which is preliminary data.</text>
</comment>
<evidence type="ECO:0000259" key="8">
    <source>
        <dbReference type="Pfam" id="PF01432"/>
    </source>
</evidence>
<dbReference type="Proteomes" id="UP001501645">
    <property type="component" value="Unassembled WGS sequence"/>
</dbReference>
<dbReference type="InterPro" id="IPR034005">
    <property type="entry name" value="M3A_DCP"/>
</dbReference>
<evidence type="ECO:0000313" key="10">
    <source>
        <dbReference type="Proteomes" id="UP001501645"/>
    </source>
</evidence>
<keyword evidence="3 7" id="KW-0479">Metal-binding</keyword>
<dbReference type="RefSeq" id="WP_345435842.1">
    <property type="nucleotide sequence ID" value="NZ_BAABKO010000001.1"/>
</dbReference>
<reference evidence="10" key="1">
    <citation type="journal article" date="2019" name="Int. J. Syst. Evol. Microbiol.">
        <title>The Global Catalogue of Microorganisms (GCM) 10K type strain sequencing project: providing services to taxonomists for standard genome sequencing and annotation.</title>
        <authorList>
            <consortium name="The Broad Institute Genomics Platform"/>
            <consortium name="The Broad Institute Genome Sequencing Center for Infectious Disease"/>
            <person name="Wu L."/>
            <person name="Ma J."/>
        </authorList>
    </citation>
    <scope>NUCLEOTIDE SEQUENCE [LARGE SCALE GENOMIC DNA]</scope>
    <source>
        <strain evidence="10">JCM 18537</strain>
    </source>
</reference>
<dbReference type="SUPFAM" id="SSF55486">
    <property type="entry name" value="Metalloproteases ('zincins'), catalytic domain"/>
    <property type="match status" value="1"/>
</dbReference>
<dbReference type="Gene3D" id="1.10.1370.40">
    <property type="match status" value="1"/>
</dbReference>
<dbReference type="EMBL" id="BAABKO010000001">
    <property type="protein sequence ID" value="GAA4765902.1"/>
    <property type="molecule type" value="Genomic_DNA"/>
</dbReference>
<proteinExistence type="inferred from homology"/>
<evidence type="ECO:0000313" key="9">
    <source>
        <dbReference type="EMBL" id="GAA4765902.1"/>
    </source>
</evidence>
<keyword evidence="2 7" id="KW-0645">Protease</keyword>
<dbReference type="PANTHER" id="PTHR43660:SF1">
    <property type="entry name" value="DIPEPTIDYL CARBOXYPEPTIDASE"/>
    <property type="match status" value="1"/>
</dbReference>
<evidence type="ECO:0000256" key="6">
    <source>
        <dbReference type="ARBA" id="ARBA00023049"/>
    </source>
</evidence>
<keyword evidence="10" id="KW-1185">Reference proteome</keyword>
<dbReference type="InterPro" id="IPR024077">
    <property type="entry name" value="Neurolysin/TOP_dom2"/>
</dbReference>
<sequence>MTDATAFNPLLAPSPLPYGIPDYAAIEPGHYLPAFTQAFAEHRAEIEAIASSPDEPTFANTVEALERAGDLLDRVSRAFYTVNSADATSAIQEIEETLAPLMSAHADAIALDGRLFARITAIRDRLDELDLTPEQRRLVERLHIEAAHAGAALDDAAKERLTALNARLSVLTSRFEKNLLADTNDLAVVVDDVAELDGLGAGELSAAADAARERGLDGTHVITLTLFTGHPYLASLTSRDARRRLLEASRSRAHRGNANDNSETVREIVRLRAERAELLGYASHAAYVTSDETAGTPEAVQALLRELAVPAARNAQREKAALQRIAGDAPVEAHDWAFLTEKVRQAEYDIDTAALRPWFEAERVLHDGVFRAAQELYGLAFRERADLPGYHPEVRTFEVIDADGAPLGLYLLDLYTRDTKRGGAWMNSLVAQSDLRGTRPVVVNNLNVVKPGAGQPTLLTLDNVTTLFHEFGHALHGLFAHVTYPHFAGTAVHRDFVEFPSQVNEMWILWPEILAAYAVHHETGEPLPAEVVERLRASEAFNKGFETSEYLAAAWLDQAWHSLSSAEAAAVTDVAAFEAAALAEIGLDDPAVPTRYSSTYFQHVFAGGYSAGYYSYIWAEVLDADTVEWFRENGGLVRANGDRFRSRLLGVGGAKDPLEAYRDFRGRDADIAPLLTRRGLGG</sequence>
<keyword evidence="5 7" id="KW-0862">Zinc</keyword>
<evidence type="ECO:0000256" key="2">
    <source>
        <dbReference type="ARBA" id="ARBA00022670"/>
    </source>
</evidence>
<evidence type="ECO:0000256" key="1">
    <source>
        <dbReference type="ARBA" id="ARBA00006040"/>
    </source>
</evidence>
<comment type="similarity">
    <text evidence="1 7">Belongs to the peptidase M3 family.</text>
</comment>
<dbReference type="Gene3D" id="1.10.1370.10">
    <property type="entry name" value="Neurolysin, domain 3"/>
    <property type="match status" value="1"/>
</dbReference>
<dbReference type="InterPro" id="IPR001567">
    <property type="entry name" value="Pept_M3A_M3B_dom"/>
</dbReference>
<dbReference type="Pfam" id="PF01432">
    <property type="entry name" value="Peptidase_M3"/>
    <property type="match status" value="1"/>
</dbReference>
<dbReference type="CDD" id="cd06456">
    <property type="entry name" value="M3A_DCP"/>
    <property type="match status" value="1"/>
</dbReference>
<gene>
    <name evidence="9" type="ORF">GCM10023351_06250</name>
</gene>
<organism evidence="9 10">
    <name type="scientific">Microbacterium gilvum</name>
    <dbReference type="NCBI Taxonomy" id="1336204"/>
    <lineage>
        <taxon>Bacteria</taxon>
        <taxon>Bacillati</taxon>
        <taxon>Actinomycetota</taxon>
        <taxon>Actinomycetes</taxon>
        <taxon>Micrococcales</taxon>
        <taxon>Microbacteriaceae</taxon>
        <taxon>Microbacterium</taxon>
    </lineage>
</organism>
<dbReference type="InterPro" id="IPR045090">
    <property type="entry name" value="Pept_M3A_M3B"/>
</dbReference>
<evidence type="ECO:0000256" key="4">
    <source>
        <dbReference type="ARBA" id="ARBA00022801"/>
    </source>
</evidence>
<evidence type="ECO:0000256" key="5">
    <source>
        <dbReference type="ARBA" id="ARBA00022833"/>
    </source>
</evidence>
<keyword evidence="6 7" id="KW-0482">Metalloprotease</keyword>